<feature type="domain" description="PDZ" evidence="2">
    <location>
        <begin position="467"/>
        <end position="555"/>
    </location>
</feature>
<dbReference type="Proteomes" id="UP000624279">
    <property type="component" value="Unassembled WGS sequence"/>
</dbReference>
<proteinExistence type="predicted"/>
<dbReference type="InterPro" id="IPR040756">
    <property type="entry name" value="Peptidase_M61_N"/>
</dbReference>
<dbReference type="InterPro" id="IPR024191">
    <property type="entry name" value="Peptidase_M61"/>
</dbReference>
<keyword evidence="1" id="KW-0732">Signal</keyword>
<evidence type="ECO:0000259" key="2">
    <source>
        <dbReference type="SMART" id="SM00228"/>
    </source>
</evidence>
<evidence type="ECO:0000313" key="4">
    <source>
        <dbReference type="Proteomes" id="UP000624279"/>
    </source>
</evidence>
<dbReference type="Gene3D" id="1.10.390.10">
    <property type="entry name" value="Neutral Protease Domain 2"/>
    <property type="match status" value="1"/>
</dbReference>
<evidence type="ECO:0000313" key="3">
    <source>
        <dbReference type="EMBL" id="MBC3872007.1"/>
    </source>
</evidence>
<dbReference type="InterPro" id="IPR027268">
    <property type="entry name" value="Peptidase_M4/M1_CTD_sf"/>
</dbReference>
<dbReference type="InterPro" id="IPR007963">
    <property type="entry name" value="Peptidase_M61_catalytic"/>
</dbReference>
<comment type="caution">
    <text evidence="3">The sequence shown here is derived from an EMBL/GenBank/DDBJ whole genome shotgun (WGS) entry which is preliminary data.</text>
</comment>
<dbReference type="Pfam" id="PF17899">
    <property type="entry name" value="Peptidase_M61_N"/>
    <property type="match status" value="1"/>
</dbReference>
<organism evidence="3 4">
    <name type="scientific">Undibacterium flavidum</name>
    <dbReference type="NCBI Taxonomy" id="2762297"/>
    <lineage>
        <taxon>Bacteria</taxon>
        <taxon>Pseudomonadati</taxon>
        <taxon>Pseudomonadota</taxon>
        <taxon>Betaproteobacteria</taxon>
        <taxon>Burkholderiales</taxon>
        <taxon>Oxalobacteraceae</taxon>
        <taxon>Undibacterium</taxon>
    </lineage>
</organism>
<dbReference type="Gene3D" id="2.60.40.3650">
    <property type="match status" value="1"/>
</dbReference>
<dbReference type="Gene3D" id="2.30.42.10">
    <property type="match status" value="1"/>
</dbReference>
<reference evidence="3 4" key="1">
    <citation type="submission" date="2020-08" db="EMBL/GenBank/DDBJ databases">
        <title>Novel species isolated from subtropical streams in China.</title>
        <authorList>
            <person name="Lu H."/>
        </authorList>
    </citation>
    <scope>NUCLEOTIDE SEQUENCE [LARGE SCALE GENOMIC DNA]</scope>
    <source>
        <strain evidence="3 4">LX15W</strain>
    </source>
</reference>
<gene>
    <name evidence="3" type="ORF">H8K55_00275</name>
</gene>
<dbReference type="RefSeq" id="WP_186940027.1">
    <property type="nucleotide sequence ID" value="NZ_JACOGA010000001.1"/>
</dbReference>
<sequence>MKKTLLSSLALTCALAAPAAFADVQYQIKITNPAQHLAEVNIDFPAVSGKSLDVQMPIWRTGRYEILNLGKNVRQFVATNGKGKPLSFMKTDKGTWQVKTQPGDTVKISYEVYANALGERTQHIDDTHAYLDASGILMYAAPFRSQAISVKLDMPSNWISRSGMDKGSCDHCFVAKNYDVLIDSPIETGEHEFHSFDVDGHTIELAIWGRGNYDGKKMAIDLKKVVEEGRKMFGAFPFKRYLFIVHATDGVGGATEHINSTVIQKSRWGFAPRKEYLSFIRTAAHEFVHTWNVKAYRPKEMVPYEYQKENYSRLIWMAEGNTSYFEEVLTLRAGLQNRDEFMEEFAKALQAYEHQPGRFQQSAAESSFDTWIDAGGERARNASVNIYSKGMLLGWAMDIEIRHQTKGAKGFEHVHQYLYQHHTVDKGGYSEADVRTALKHVTGNDWSAWWAKYVDSTGEIPFTNLLPQVGLRYLVEGGKEDEQKEEWFTGWRTRDTGDHPVVIEVERDSPAWKAGVVAGDTLVAANGLRLTPKDINDKLWLLQQTPIKLTVFRRDELREITLTPSRQVKGKAKLKAIDAVTEEQKALNASWTGVAWPAAKPAASASAEKSKE</sequence>
<dbReference type="InterPro" id="IPR036034">
    <property type="entry name" value="PDZ_sf"/>
</dbReference>
<name>A0ABR6Y5V9_9BURK</name>
<dbReference type="InterPro" id="IPR001478">
    <property type="entry name" value="PDZ"/>
</dbReference>
<evidence type="ECO:0000256" key="1">
    <source>
        <dbReference type="SAM" id="SignalP"/>
    </source>
</evidence>
<dbReference type="Pfam" id="PF17820">
    <property type="entry name" value="PDZ_6"/>
    <property type="match status" value="1"/>
</dbReference>
<dbReference type="SUPFAM" id="SSF55486">
    <property type="entry name" value="Metalloproteases ('zincins'), catalytic domain"/>
    <property type="match status" value="1"/>
</dbReference>
<feature type="chain" id="PRO_5045085450" evidence="1">
    <location>
        <begin position="23"/>
        <end position="612"/>
    </location>
</feature>
<dbReference type="PIRSF" id="PIRSF016493">
    <property type="entry name" value="Glycyl_aminpptds"/>
    <property type="match status" value="1"/>
</dbReference>
<dbReference type="SMART" id="SM00228">
    <property type="entry name" value="PDZ"/>
    <property type="match status" value="1"/>
</dbReference>
<accession>A0ABR6Y5V9</accession>
<dbReference type="SUPFAM" id="SSF50156">
    <property type="entry name" value="PDZ domain-like"/>
    <property type="match status" value="1"/>
</dbReference>
<dbReference type="Pfam" id="PF05299">
    <property type="entry name" value="Peptidase_M61"/>
    <property type="match status" value="1"/>
</dbReference>
<dbReference type="InterPro" id="IPR041489">
    <property type="entry name" value="PDZ_6"/>
</dbReference>
<feature type="signal peptide" evidence="1">
    <location>
        <begin position="1"/>
        <end position="22"/>
    </location>
</feature>
<protein>
    <submittedName>
        <fullName evidence="3">M61 family metallopeptidase</fullName>
    </submittedName>
</protein>
<keyword evidence="4" id="KW-1185">Reference proteome</keyword>
<dbReference type="EMBL" id="JACOGA010000001">
    <property type="protein sequence ID" value="MBC3872007.1"/>
    <property type="molecule type" value="Genomic_DNA"/>
</dbReference>